<feature type="region of interest" description="Disordered" evidence="1">
    <location>
        <begin position="423"/>
        <end position="463"/>
    </location>
</feature>
<feature type="compositionally biased region" description="Low complexity" evidence="1">
    <location>
        <begin position="433"/>
        <end position="443"/>
    </location>
</feature>
<dbReference type="Proteomes" id="UP000650582">
    <property type="component" value="Unassembled WGS sequence"/>
</dbReference>
<protein>
    <submittedName>
        <fullName evidence="2">Uncharacterized protein</fullName>
    </submittedName>
</protein>
<reference evidence="2" key="1">
    <citation type="submission" date="2020-09" db="EMBL/GenBank/DDBJ databases">
        <title>Comparative genome analyses of four rice-infecting Rhizoctonia solani isolates reveal extensive enrichment of homogalacturonan modification genes.</title>
        <authorList>
            <person name="Lee D.-Y."/>
            <person name="Jeon J."/>
            <person name="Kim K.-T."/>
            <person name="Cheong K."/>
            <person name="Song H."/>
            <person name="Choi G."/>
            <person name="Ko J."/>
            <person name="Opiyo S.O."/>
            <person name="Zuo S."/>
            <person name="Madhav S."/>
            <person name="Lee Y.-H."/>
            <person name="Wang G.-L."/>
        </authorList>
    </citation>
    <scope>NUCLEOTIDE SEQUENCE</scope>
    <source>
        <strain evidence="2">AG1-IA YN-7</strain>
    </source>
</reference>
<evidence type="ECO:0000256" key="1">
    <source>
        <dbReference type="SAM" id="MobiDB-lite"/>
    </source>
</evidence>
<gene>
    <name evidence="2" type="ORF">RHS04_08477</name>
</gene>
<comment type="caution">
    <text evidence="2">The sequence shown here is derived from an EMBL/GenBank/DDBJ whole genome shotgun (WGS) entry which is preliminary data.</text>
</comment>
<accession>A0A8H7H1M0</accession>
<dbReference type="EMBL" id="JACYCC010000220">
    <property type="protein sequence ID" value="KAF8671117.1"/>
    <property type="molecule type" value="Genomic_DNA"/>
</dbReference>
<evidence type="ECO:0000313" key="2">
    <source>
        <dbReference type="EMBL" id="KAF8671117.1"/>
    </source>
</evidence>
<dbReference type="AlphaFoldDB" id="A0A8H7H1M0"/>
<proteinExistence type="predicted"/>
<name>A0A8H7H1M0_9AGAM</name>
<organism evidence="2 3">
    <name type="scientific">Rhizoctonia solani</name>
    <dbReference type="NCBI Taxonomy" id="456999"/>
    <lineage>
        <taxon>Eukaryota</taxon>
        <taxon>Fungi</taxon>
        <taxon>Dikarya</taxon>
        <taxon>Basidiomycota</taxon>
        <taxon>Agaricomycotina</taxon>
        <taxon>Agaricomycetes</taxon>
        <taxon>Cantharellales</taxon>
        <taxon>Ceratobasidiaceae</taxon>
        <taxon>Rhizoctonia</taxon>
    </lineage>
</organism>
<sequence length="746" mass="85593">MATISFSIRCASSDYLAFKRMMTYLPSSRQNMPHRPKLPNQATLALKNIAILLQTLPERLTTLRLTSESTSRKLSCSYEQRHRQIFPPGFDSISSKSSTQQSPYTFTSDQLYDMLTNNYHPDQHIEHIIVRSASYCKQTTGPKHEFIVLEVEDLKSPGLRNFIALDRNNGDGPNTSFFGSTQSSQSFAAKDEFRVSYDGKRDKLLEQCGLHEHDPVESIVFDPGAPLLLYQLAALTRAVSHQRDKYHVITANCYWFAGLIWDCMTRMRPSAYHKELKGNIRGKFLGWLQNNTNIAELEVAYQYVLKELIDTDNRISAQKQKWAYTYDAQLKGDIEGYTKRIQELEALLKLLWYSVFRPCLSVAYDAVLLSLRVCMPRRYLFPLAIKLDLEIKYDFAHPLTNPSRTMIAPAEIKEFLVRPIRRATAPPAPSSPSEPVGSPSISPTRSPVRARSSTLPPASPPVKRHSLKRFRKFYIRSLSKTNSYQDQTISSATYYRSNDMELIRLETPRTPRGIDMTDTLLLGSPLPNKGPGMPRLIRNISQSNTMKSIGFMIPIAPNLGYFSRTTREDADRHMHNQGWKPSDNVEVITYETPLPFDNLVVLASRISARRSRRSLNSPPKTWFIQAMWEGLKRIRDMRDNTTTADQRVPHEGEGGIPKMVDGVMNTFGDSLLHFHYKVMKIQQKSPHGITTVEERKNIVQQEISERNEEITRTQASWHMAEQEREKLRRRESDLRRQLRLNDPVAC</sequence>
<evidence type="ECO:0000313" key="3">
    <source>
        <dbReference type="Proteomes" id="UP000650582"/>
    </source>
</evidence>